<gene>
    <name evidence="13" type="primary">ABSGL_03013.1 scaffold 4097</name>
</gene>
<dbReference type="GO" id="GO:0005886">
    <property type="term" value="C:plasma membrane"/>
    <property type="evidence" value="ECO:0007669"/>
    <property type="project" value="UniProtKB-SubCell"/>
</dbReference>
<evidence type="ECO:0000256" key="5">
    <source>
        <dbReference type="ARBA" id="ARBA00022475"/>
    </source>
</evidence>
<evidence type="ECO:0000256" key="7">
    <source>
        <dbReference type="ARBA" id="ARBA00022989"/>
    </source>
</evidence>
<evidence type="ECO:0000256" key="10">
    <source>
        <dbReference type="ARBA" id="ARBA00030646"/>
    </source>
</evidence>
<proteinExistence type="predicted"/>
<dbReference type="GO" id="GO:0006811">
    <property type="term" value="P:monoatomic ion transport"/>
    <property type="evidence" value="ECO:0007669"/>
    <property type="project" value="UniProtKB-KW"/>
</dbReference>
<dbReference type="GO" id="GO:0015098">
    <property type="term" value="F:molybdate ion transmembrane transporter activity"/>
    <property type="evidence" value="ECO:0007669"/>
    <property type="project" value="InterPro"/>
</dbReference>
<evidence type="ECO:0000256" key="4">
    <source>
        <dbReference type="ARBA" id="ARBA00022448"/>
    </source>
</evidence>
<feature type="transmembrane region" description="Helical" evidence="12">
    <location>
        <begin position="161"/>
        <end position="184"/>
    </location>
</feature>
<organism evidence="13">
    <name type="scientific">Absidia glauca</name>
    <name type="common">Pin mould</name>
    <dbReference type="NCBI Taxonomy" id="4829"/>
    <lineage>
        <taxon>Eukaryota</taxon>
        <taxon>Fungi</taxon>
        <taxon>Fungi incertae sedis</taxon>
        <taxon>Mucoromycota</taxon>
        <taxon>Mucoromycotina</taxon>
        <taxon>Mucoromycetes</taxon>
        <taxon>Mucorales</taxon>
        <taxon>Cunninghamellaceae</taxon>
        <taxon>Absidia</taxon>
    </lineage>
</organism>
<comment type="function">
    <text evidence="1">Mediates high-affinity intracellular uptake of the rare oligo-element molybdenum.</text>
</comment>
<dbReference type="PANTHER" id="PTHR23516:SF1">
    <property type="entry name" value="MOLYBDATE-ANION TRANSPORTER"/>
    <property type="match status" value="1"/>
</dbReference>
<feature type="transmembrane region" description="Helical" evidence="12">
    <location>
        <begin position="337"/>
        <end position="356"/>
    </location>
</feature>
<feature type="transmembrane region" description="Helical" evidence="12">
    <location>
        <begin position="122"/>
        <end position="140"/>
    </location>
</feature>
<feature type="transmembrane region" description="Helical" evidence="12">
    <location>
        <begin position="36"/>
        <end position="56"/>
    </location>
</feature>
<keyword evidence="9 12" id="KW-0472">Membrane</keyword>
<sequence>MENDTLLNNDSTLETNLHGDITDPEMHQRFRAFQRNYLAVYLIVMGSDWIQGPYLYKLYTTYGLTFQQIALLFLTGFLCGASIGTALGSVADSWGRRKICMLFCITMIASLCLRLMDTYWILLASHILSGTSGTLMYTVFESWYVSEHSSRGYPAEWRSQTFATGTFLNGLVAIIAGVVANPLVDHLGVWSPYALAMLLLVSAATLMGATWDENYGDRQGNLLGSTILVLCAAQTFFEVSMYTFVLLYTPAIQNAAKVYYGKTIGGGDSKSIQKEDSLTSIVFVLGHAAKKELPLGYHFSTMMLAVMCGSLTFRVLGSLSSKSSTQIYAKIVSKDRLLVMAFVIAAASFCTMATRISSMITLGLAYHAFEFTTGIYYPSISSLKAEVIPEESRASVMNLVRVPMNISIAAVF</sequence>
<dbReference type="InterPro" id="IPR036259">
    <property type="entry name" value="MFS_trans_sf"/>
</dbReference>
<keyword evidence="4" id="KW-0813">Transport</keyword>
<evidence type="ECO:0000256" key="11">
    <source>
        <dbReference type="ARBA" id="ARBA00032555"/>
    </source>
</evidence>
<dbReference type="Proteomes" id="UP000078561">
    <property type="component" value="Unassembled WGS sequence"/>
</dbReference>
<feature type="transmembrane region" description="Helical" evidence="12">
    <location>
        <begin position="190"/>
        <end position="210"/>
    </location>
</feature>
<reference evidence="13" key="1">
    <citation type="submission" date="2016-04" db="EMBL/GenBank/DDBJ databases">
        <authorList>
            <person name="Evans L.H."/>
            <person name="Alamgir A."/>
            <person name="Owens N."/>
            <person name="Weber N.D."/>
            <person name="Virtaneva K."/>
            <person name="Barbian K."/>
            <person name="Babar A."/>
            <person name="Rosenke K."/>
        </authorList>
    </citation>
    <scope>NUCLEOTIDE SEQUENCE [LARGE SCALE GENOMIC DNA]</scope>
    <source>
        <strain evidence="13">CBS 101.48</strain>
    </source>
</reference>
<dbReference type="PANTHER" id="PTHR23516">
    <property type="entry name" value="SAM (S-ADENOSYL METHIONINE) TRANSPORTER"/>
    <property type="match status" value="1"/>
</dbReference>
<keyword evidence="8" id="KW-0406">Ion transport</keyword>
<keyword evidence="7 12" id="KW-1133">Transmembrane helix</keyword>
<protein>
    <recommendedName>
        <fullName evidence="3">Molybdate-anion transporter</fullName>
    </recommendedName>
    <alternativeName>
        <fullName evidence="10">Major facilitator superfamily domain-containing protein 5</fullName>
    </alternativeName>
    <alternativeName>
        <fullName evidence="11">Molybdate transporter 2 homolog</fullName>
    </alternativeName>
</protein>
<dbReference type="InParanoid" id="A0A168LU86"/>
<keyword evidence="5" id="KW-1003">Cell membrane</keyword>
<accession>A0A168LU86</accession>
<evidence type="ECO:0000256" key="1">
    <source>
        <dbReference type="ARBA" id="ARBA00003019"/>
    </source>
</evidence>
<dbReference type="SUPFAM" id="SSF103473">
    <property type="entry name" value="MFS general substrate transporter"/>
    <property type="match status" value="1"/>
</dbReference>
<feature type="transmembrane region" description="Helical" evidence="12">
    <location>
        <begin position="222"/>
        <end position="248"/>
    </location>
</feature>
<evidence type="ECO:0000256" key="6">
    <source>
        <dbReference type="ARBA" id="ARBA00022692"/>
    </source>
</evidence>
<evidence type="ECO:0000313" key="14">
    <source>
        <dbReference type="Proteomes" id="UP000078561"/>
    </source>
</evidence>
<dbReference type="Pfam" id="PF05631">
    <property type="entry name" value="MFS_5"/>
    <property type="match status" value="1"/>
</dbReference>
<evidence type="ECO:0000256" key="9">
    <source>
        <dbReference type="ARBA" id="ARBA00023136"/>
    </source>
</evidence>
<dbReference type="InterPro" id="IPR008509">
    <property type="entry name" value="MOT2/MFSD5"/>
</dbReference>
<evidence type="ECO:0000256" key="2">
    <source>
        <dbReference type="ARBA" id="ARBA00004651"/>
    </source>
</evidence>
<dbReference type="EMBL" id="LT551811">
    <property type="protein sequence ID" value="SAL97516.1"/>
    <property type="molecule type" value="Genomic_DNA"/>
</dbReference>
<name>A0A168LU86_ABSGL</name>
<keyword evidence="6 12" id="KW-0812">Transmembrane</keyword>
<dbReference type="OrthoDB" id="263957at2759"/>
<feature type="transmembrane region" description="Helical" evidence="12">
    <location>
        <begin position="68"/>
        <end position="87"/>
    </location>
</feature>
<dbReference type="Gene3D" id="1.20.1250.20">
    <property type="entry name" value="MFS general substrate transporter like domains"/>
    <property type="match status" value="1"/>
</dbReference>
<evidence type="ECO:0000313" key="13">
    <source>
        <dbReference type="EMBL" id="SAL97516.1"/>
    </source>
</evidence>
<evidence type="ECO:0000256" key="12">
    <source>
        <dbReference type="SAM" id="Phobius"/>
    </source>
</evidence>
<comment type="subcellular location">
    <subcellularLocation>
        <location evidence="2">Cell membrane</location>
        <topology evidence="2">Multi-pass membrane protein</topology>
    </subcellularLocation>
</comment>
<evidence type="ECO:0000256" key="8">
    <source>
        <dbReference type="ARBA" id="ARBA00023065"/>
    </source>
</evidence>
<evidence type="ECO:0000256" key="3">
    <source>
        <dbReference type="ARBA" id="ARBA00021242"/>
    </source>
</evidence>
<keyword evidence="14" id="KW-1185">Reference proteome</keyword>
<feature type="transmembrane region" description="Helical" evidence="12">
    <location>
        <begin position="295"/>
        <end position="316"/>
    </location>
</feature>
<dbReference type="AlphaFoldDB" id="A0A168LU86"/>